<name>A0A8H3CNB6_9AGAM</name>
<organism evidence="1 2">
    <name type="scientific">Rhizoctonia solani</name>
    <dbReference type="NCBI Taxonomy" id="456999"/>
    <lineage>
        <taxon>Eukaryota</taxon>
        <taxon>Fungi</taxon>
        <taxon>Dikarya</taxon>
        <taxon>Basidiomycota</taxon>
        <taxon>Agaricomycotina</taxon>
        <taxon>Agaricomycetes</taxon>
        <taxon>Cantharellales</taxon>
        <taxon>Ceratobasidiaceae</taxon>
        <taxon>Rhizoctonia</taxon>
    </lineage>
</organism>
<evidence type="ECO:0000313" key="2">
    <source>
        <dbReference type="Proteomes" id="UP000663853"/>
    </source>
</evidence>
<dbReference type="AlphaFoldDB" id="A0A8H3CNB6"/>
<gene>
    <name evidence="1" type="ORF">RDB_LOCUS97648</name>
</gene>
<dbReference type="EMBL" id="CAJMXA010002839">
    <property type="protein sequence ID" value="CAE6487971.1"/>
    <property type="molecule type" value="Genomic_DNA"/>
</dbReference>
<dbReference type="Proteomes" id="UP000663853">
    <property type="component" value="Unassembled WGS sequence"/>
</dbReference>
<proteinExistence type="predicted"/>
<protein>
    <submittedName>
        <fullName evidence="1">Uncharacterized protein</fullName>
    </submittedName>
</protein>
<evidence type="ECO:0000313" key="1">
    <source>
        <dbReference type="EMBL" id="CAE6487971.1"/>
    </source>
</evidence>
<accession>A0A8H3CNB6</accession>
<reference evidence="1" key="1">
    <citation type="submission" date="2021-01" db="EMBL/GenBank/DDBJ databases">
        <authorList>
            <person name="Kaushik A."/>
        </authorList>
    </citation>
    <scope>NUCLEOTIDE SEQUENCE</scope>
    <source>
        <strain evidence="1">AG6-10EEA</strain>
    </source>
</reference>
<comment type="caution">
    <text evidence="1">The sequence shown here is derived from an EMBL/GenBank/DDBJ whole genome shotgun (WGS) entry which is preliminary data.</text>
</comment>
<sequence length="89" mass="9918">MGDSVLLSRLSEHLFDLQMVLGYHVSGGTQIFTVPNKDSNTPQYAPPTLPVHVAVKLEVVSGIPSEKDIIKVQDAIRAYQQFVNDKRRL</sequence>